<dbReference type="PRINTS" id="PR00111">
    <property type="entry name" value="ABHYDROLASE"/>
</dbReference>
<keyword evidence="11" id="KW-1185">Reference proteome</keyword>
<evidence type="ECO:0000256" key="5">
    <source>
        <dbReference type="ARBA" id="ARBA00051067"/>
    </source>
</evidence>
<name>A0A5N6NRD3_9ASTR</name>
<proteinExistence type="inferred from homology"/>
<keyword evidence="3" id="KW-0378">Hydrolase</keyword>
<dbReference type="InterPro" id="IPR029058">
    <property type="entry name" value="AB_hydrolase_fold"/>
</dbReference>
<evidence type="ECO:0000256" key="1">
    <source>
        <dbReference type="ARBA" id="ARBA00004721"/>
    </source>
</evidence>
<comment type="pathway">
    <text evidence="1">Secondary metabolite biosynthesis; terpenoid biosynthesis.</text>
</comment>
<dbReference type="PANTHER" id="PTHR43329">
    <property type="entry name" value="EPOXIDE HYDROLASE"/>
    <property type="match status" value="1"/>
</dbReference>
<evidence type="ECO:0000313" key="10">
    <source>
        <dbReference type="EMBL" id="KAD5317281.1"/>
    </source>
</evidence>
<feature type="domain" description="AB hydrolase-1" evidence="9">
    <location>
        <begin position="293"/>
        <end position="567"/>
    </location>
</feature>
<protein>
    <recommendedName>
        <fullName evidence="2">soluble epoxide hydrolase</fullName>
        <ecNumber evidence="2">3.3.2.10</ecNumber>
    </recommendedName>
</protein>
<comment type="function">
    <text evidence="6">Epoxide hydrolase involved in the biosynthesis of cucurbitacin and mogroside tetracyclic triterpene natural products (e.g. siamenoside I and mogrosides IV, V and VI). Cucurbitacins have cytotoxic properties and exhibit deterrent taste as a defense barrier against herbivores. Mogrosides are nonsugar highly oxygenated compounds used as high-intensity zero-calorie sweeteners; they also possess pharmacological properties such as regulating immunity, lowering blood sugar and lipid levels, protecting the liver, and acting as antioxidants and antitumor agents. Catalyzes the hydrolysis of aromatic epoxide-containing substrates, such as the conversion of 24,25-epoxycucurbitadienol to 24,25-dihydroxycucurbitadienol.</text>
</comment>
<evidence type="ECO:0000256" key="7">
    <source>
        <dbReference type="ARBA" id="ARBA00093212"/>
    </source>
</evidence>
<dbReference type="PRINTS" id="PR00412">
    <property type="entry name" value="EPOXHYDRLASE"/>
</dbReference>
<comment type="caution">
    <text evidence="10">The sequence shown here is derived from an EMBL/GenBank/DDBJ whole genome shotgun (WGS) entry which is preliminary data.</text>
</comment>
<evidence type="ECO:0000256" key="4">
    <source>
        <dbReference type="ARBA" id="ARBA00038334"/>
    </source>
</evidence>
<evidence type="ECO:0000259" key="9">
    <source>
        <dbReference type="Pfam" id="PF12697"/>
    </source>
</evidence>
<comment type="catalytic activity">
    <reaction evidence="5">
        <text>an epoxide + H2O = an ethanediol</text>
        <dbReference type="Rhea" id="RHEA:19037"/>
        <dbReference type="ChEBI" id="CHEBI:15377"/>
        <dbReference type="ChEBI" id="CHEBI:32955"/>
        <dbReference type="ChEBI" id="CHEBI:140594"/>
        <dbReference type="EC" id="3.3.2.10"/>
    </reaction>
    <physiologicalReaction direction="left-to-right" evidence="5">
        <dbReference type="Rhea" id="RHEA:19038"/>
    </physiologicalReaction>
</comment>
<dbReference type="AlphaFoldDB" id="A0A5N6NRD3"/>
<reference evidence="10 11" key="1">
    <citation type="submission" date="2019-05" db="EMBL/GenBank/DDBJ databases">
        <title>Mikania micrantha, genome provides insights into the molecular mechanism of rapid growth.</title>
        <authorList>
            <person name="Liu B."/>
        </authorList>
    </citation>
    <scope>NUCLEOTIDE SEQUENCE [LARGE SCALE GENOMIC DNA]</scope>
    <source>
        <strain evidence="10">NLD-2019</strain>
        <tissue evidence="10">Leaf</tissue>
    </source>
</reference>
<dbReference type="SUPFAM" id="SSF53474">
    <property type="entry name" value="alpha/beta-Hydrolases"/>
    <property type="match status" value="2"/>
</dbReference>
<organism evidence="10 11">
    <name type="scientific">Mikania micrantha</name>
    <name type="common">bitter vine</name>
    <dbReference type="NCBI Taxonomy" id="192012"/>
    <lineage>
        <taxon>Eukaryota</taxon>
        <taxon>Viridiplantae</taxon>
        <taxon>Streptophyta</taxon>
        <taxon>Embryophyta</taxon>
        <taxon>Tracheophyta</taxon>
        <taxon>Spermatophyta</taxon>
        <taxon>Magnoliopsida</taxon>
        <taxon>eudicotyledons</taxon>
        <taxon>Gunneridae</taxon>
        <taxon>Pentapetalae</taxon>
        <taxon>asterids</taxon>
        <taxon>campanulids</taxon>
        <taxon>Asterales</taxon>
        <taxon>Asteraceae</taxon>
        <taxon>Asteroideae</taxon>
        <taxon>Heliantheae alliance</taxon>
        <taxon>Eupatorieae</taxon>
        <taxon>Mikania</taxon>
    </lineage>
</organism>
<comment type="catalytic activity">
    <reaction evidence="7">
        <text>(24S)-24,25-epoxycucurbitadienol + H2O = (24R)-24,25-dihydroxycucurbitadienol</text>
        <dbReference type="Rhea" id="RHEA:81855"/>
        <dbReference type="ChEBI" id="CHEBI:15377"/>
        <dbReference type="ChEBI" id="CHEBI:229949"/>
        <dbReference type="ChEBI" id="CHEBI:229950"/>
    </reaction>
    <physiologicalReaction direction="left-to-right" evidence="7">
        <dbReference type="Rhea" id="RHEA:81856"/>
    </physiologicalReaction>
</comment>
<dbReference type="InterPro" id="IPR000073">
    <property type="entry name" value="AB_hydrolase_1"/>
</dbReference>
<dbReference type="EMBL" id="SZYD01000009">
    <property type="protein sequence ID" value="KAD5317281.1"/>
    <property type="molecule type" value="Genomic_DNA"/>
</dbReference>
<dbReference type="EC" id="3.3.2.10" evidence="2"/>
<dbReference type="FunFam" id="3.40.50.1820:FF:000161">
    <property type="entry name" value="Epoxide hydrolase"/>
    <property type="match status" value="2"/>
</dbReference>
<dbReference type="Proteomes" id="UP000326396">
    <property type="component" value="Linkage Group LG17"/>
</dbReference>
<comment type="similarity">
    <text evidence="4">Belongs to the AB hydrolase superfamily. Epoxide hydrolase family.</text>
</comment>
<accession>A0A5N6NRD3</accession>
<evidence type="ECO:0000313" key="11">
    <source>
        <dbReference type="Proteomes" id="UP000326396"/>
    </source>
</evidence>
<dbReference type="OrthoDB" id="7130006at2759"/>
<evidence type="ECO:0000256" key="6">
    <source>
        <dbReference type="ARBA" id="ARBA00058358"/>
    </source>
</evidence>
<evidence type="ECO:0000256" key="2">
    <source>
        <dbReference type="ARBA" id="ARBA00013006"/>
    </source>
</evidence>
<gene>
    <name evidence="10" type="ORF">E3N88_17227</name>
</gene>
<evidence type="ECO:0000259" key="8">
    <source>
        <dbReference type="Pfam" id="PF00561"/>
    </source>
</evidence>
<sequence>MEGIQHNTINVNGLNIHIAEKGAGPLVLFLHGFPELWYSWRHQILYLADHGYRAVAPDLRGYGQTTGAPINDHTKFTILHLVGDLIGLLDAITNEGEKVFLVGHDWGALIAWYFCMFRPDRVIALVNLSVTFAPWNPYGDVVGMLRQVHGDDHYMTRFQKPGEIEAEFGKMGYQTFIKKFLTLRDPGPLLFPKGKGFLHSPPDVPVILPPWLSEQDVEYFATQHEKAGITGGLNYYRALHLNWELTSAWRGAKVMVPTKFVVGDMDLTYHMPGVKDYMDNGGFKNDVPLLEEYSWRHQIVYLTDHGYRAVAPDLRGYGQTTGAPINDHSKFTIPHVVGDLIGLLDAITNEGEKVFVVGHDWGALIAWNLCMFRPDRVKALVNLSVAFFPWNPKGDLVELLRLEYGEDHYMTRFQKPGEIEAEFAKMGYHTFMKKIMTIRDPGPFILPKGKGFPHSPPDVPVILPPWLSEQDIEYFATQHEKAGITGGLNYYRALHLSWELTSAWRGAKVTVPAKFVVGDTDLAYYMPGVQDYIHNGGFKKDVPLLEEIVVMEGVAHFINQEKPDEINKHIVEFIQKF</sequence>
<dbReference type="Pfam" id="PF12697">
    <property type="entry name" value="Abhydrolase_6"/>
    <property type="match status" value="1"/>
</dbReference>
<dbReference type="Pfam" id="PF00561">
    <property type="entry name" value="Abhydrolase_1"/>
    <property type="match status" value="1"/>
</dbReference>
<dbReference type="Gene3D" id="3.40.50.1820">
    <property type="entry name" value="alpha/beta hydrolase"/>
    <property type="match status" value="2"/>
</dbReference>
<feature type="domain" description="AB hydrolase-1" evidence="8">
    <location>
        <begin position="25"/>
        <end position="147"/>
    </location>
</feature>
<dbReference type="GO" id="GO:0004301">
    <property type="term" value="F:epoxide hydrolase activity"/>
    <property type="evidence" value="ECO:0007669"/>
    <property type="project" value="UniProtKB-EC"/>
</dbReference>
<dbReference type="InterPro" id="IPR000639">
    <property type="entry name" value="Epox_hydrolase-like"/>
</dbReference>
<evidence type="ECO:0000256" key="3">
    <source>
        <dbReference type="ARBA" id="ARBA00022801"/>
    </source>
</evidence>